<keyword evidence="2" id="KW-0732">Signal</keyword>
<evidence type="ECO:0000256" key="2">
    <source>
        <dbReference type="SAM" id="SignalP"/>
    </source>
</evidence>
<dbReference type="Proteomes" id="UP000605099">
    <property type="component" value="Unassembled WGS sequence"/>
</dbReference>
<accession>A0ABQ2JSJ3</accession>
<proteinExistence type="predicted"/>
<evidence type="ECO:0000313" key="3">
    <source>
        <dbReference type="EMBL" id="GGN53424.1"/>
    </source>
</evidence>
<name>A0ABQ2JSJ3_9SPHN</name>
<feature type="chain" id="PRO_5046259015" description="DUF4440 domain-containing protein" evidence="2">
    <location>
        <begin position="24"/>
        <end position="235"/>
    </location>
</feature>
<keyword evidence="4" id="KW-1185">Reference proteome</keyword>
<evidence type="ECO:0000256" key="1">
    <source>
        <dbReference type="SAM" id="MobiDB-lite"/>
    </source>
</evidence>
<evidence type="ECO:0008006" key="5">
    <source>
        <dbReference type="Google" id="ProtNLM"/>
    </source>
</evidence>
<protein>
    <recommendedName>
        <fullName evidence="5">DUF4440 domain-containing protein</fullName>
    </recommendedName>
</protein>
<evidence type="ECO:0000313" key="4">
    <source>
        <dbReference type="Proteomes" id="UP000605099"/>
    </source>
</evidence>
<feature type="signal peptide" evidence="2">
    <location>
        <begin position="1"/>
        <end position="23"/>
    </location>
</feature>
<dbReference type="RefSeq" id="WP_229710365.1">
    <property type="nucleotide sequence ID" value="NZ_BMLK01000013.1"/>
</dbReference>
<sequence length="235" mass="25752">MNRIGAFLLVGAAVAMLAAPAGAEKRRRPAGPGTANPSELIATEIAFARAAREDGQWTAFRKFADDEAVMFVPQPVMAKDWLKGQQDPAQPVQWEPYQVWMSCDGTLGVIKGAWHRPDGSVGYFTTIWKQQKKGEYRWLLDQGDALSEPLEKPDWLSASVADCPQRGSGPPPHSGDKNHEKRREAGMTGYGQADDGTLRWSYKVSQDNSRVLSVYLRKNGSMSEVLSSSVAGQAD</sequence>
<comment type="caution">
    <text evidence="3">The sequence shown here is derived from an EMBL/GenBank/DDBJ whole genome shotgun (WGS) entry which is preliminary data.</text>
</comment>
<feature type="compositionally biased region" description="Basic and acidic residues" evidence="1">
    <location>
        <begin position="174"/>
        <end position="185"/>
    </location>
</feature>
<feature type="region of interest" description="Disordered" evidence="1">
    <location>
        <begin position="160"/>
        <end position="195"/>
    </location>
</feature>
<dbReference type="EMBL" id="BMLK01000013">
    <property type="protein sequence ID" value="GGN53424.1"/>
    <property type="molecule type" value="Genomic_DNA"/>
</dbReference>
<reference evidence="4" key="1">
    <citation type="journal article" date="2019" name="Int. J. Syst. Evol. Microbiol.">
        <title>The Global Catalogue of Microorganisms (GCM) 10K type strain sequencing project: providing services to taxonomists for standard genome sequencing and annotation.</title>
        <authorList>
            <consortium name="The Broad Institute Genomics Platform"/>
            <consortium name="The Broad Institute Genome Sequencing Center for Infectious Disease"/>
            <person name="Wu L."/>
            <person name="Ma J."/>
        </authorList>
    </citation>
    <scope>NUCLEOTIDE SEQUENCE [LARGE SCALE GENOMIC DNA]</scope>
    <source>
        <strain evidence="4">CGMCC 1.6784</strain>
    </source>
</reference>
<gene>
    <name evidence="3" type="ORF">GCM10011349_27960</name>
</gene>
<organism evidence="3 4">
    <name type="scientific">Novosphingobium indicum</name>
    <dbReference type="NCBI Taxonomy" id="462949"/>
    <lineage>
        <taxon>Bacteria</taxon>
        <taxon>Pseudomonadati</taxon>
        <taxon>Pseudomonadota</taxon>
        <taxon>Alphaproteobacteria</taxon>
        <taxon>Sphingomonadales</taxon>
        <taxon>Sphingomonadaceae</taxon>
        <taxon>Novosphingobium</taxon>
    </lineage>
</organism>